<evidence type="ECO:0000313" key="8">
    <source>
        <dbReference type="EMBL" id="CCX34119.1"/>
    </source>
</evidence>
<proteinExistence type="predicted"/>
<dbReference type="SUPFAM" id="SSF47095">
    <property type="entry name" value="HMG-box"/>
    <property type="match status" value="1"/>
</dbReference>
<dbReference type="InterPro" id="IPR009071">
    <property type="entry name" value="HMG_box_dom"/>
</dbReference>
<dbReference type="InterPro" id="IPR036910">
    <property type="entry name" value="HMG_box_dom_sf"/>
</dbReference>
<keyword evidence="5" id="KW-0539">Nucleus</keyword>
<dbReference type="Pfam" id="PF00505">
    <property type="entry name" value="HMG_box"/>
    <property type="match status" value="1"/>
</dbReference>
<organism evidence="8 9">
    <name type="scientific">Pyronema omphalodes (strain CBS 100304)</name>
    <name type="common">Pyronema confluens</name>
    <dbReference type="NCBI Taxonomy" id="1076935"/>
    <lineage>
        <taxon>Eukaryota</taxon>
        <taxon>Fungi</taxon>
        <taxon>Dikarya</taxon>
        <taxon>Ascomycota</taxon>
        <taxon>Pezizomycotina</taxon>
        <taxon>Pezizomycetes</taxon>
        <taxon>Pezizales</taxon>
        <taxon>Pyronemataceae</taxon>
        <taxon>Pyronema</taxon>
    </lineage>
</organism>
<evidence type="ECO:0000256" key="1">
    <source>
        <dbReference type="ARBA" id="ARBA00004123"/>
    </source>
</evidence>
<name>U4LRB8_PYROM</name>
<feature type="region of interest" description="Disordered" evidence="6">
    <location>
        <begin position="310"/>
        <end position="360"/>
    </location>
</feature>
<feature type="region of interest" description="Disordered" evidence="6">
    <location>
        <begin position="106"/>
        <end position="159"/>
    </location>
</feature>
<dbReference type="AlphaFoldDB" id="U4LRB8"/>
<protein>
    <submittedName>
        <fullName evidence="8">Similar to Transcription factor ste11 acc. no. P36631</fullName>
    </submittedName>
</protein>
<dbReference type="PANTHER" id="PTHR45803">
    <property type="entry name" value="SOX100B"/>
    <property type="match status" value="1"/>
</dbReference>
<dbReference type="CDD" id="cd01389">
    <property type="entry name" value="HMG-box_ROX1-like"/>
    <property type="match status" value="1"/>
</dbReference>
<feature type="compositionally biased region" description="Basic residues" evidence="6">
    <location>
        <begin position="143"/>
        <end position="156"/>
    </location>
</feature>
<dbReference type="PANTHER" id="PTHR45803:SF5">
    <property type="entry name" value="SOX100B"/>
    <property type="match status" value="1"/>
</dbReference>
<dbReference type="GO" id="GO:0005634">
    <property type="term" value="C:nucleus"/>
    <property type="evidence" value="ECO:0007669"/>
    <property type="project" value="UniProtKB-SubCell"/>
</dbReference>
<dbReference type="Gene3D" id="1.10.30.10">
    <property type="entry name" value="High mobility group box domain"/>
    <property type="match status" value="1"/>
</dbReference>
<dbReference type="InterPro" id="IPR050917">
    <property type="entry name" value="SOX_TF"/>
</dbReference>
<reference evidence="8 9" key="1">
    <citation type="journal article" date="2013" name="PLoS Genet.">
        <title>The genome and development-dependent transcriptomes of Pyronema confluens: a window into fungal evolution.</title>
        <authorList>
            <person name="Traeger S."/>
            <person name="Altegoer F."/>
            <person name="Freitag M."/>
            <person name="Gabaldon T."/>
            <person name="Kempken F."/>
            <person name="Kumar A."/>
            <person name="Marcet-Houben M."/>
            <person name="Poggeler S."/>
            <person name="Stajich J.E."/>
            <person name="Nowrousian M."/>
        </authorList>
    </citation>
    <scope>NUCLEOTIDE SEQUENCE [LARGE SCALE GENOMIC DNA]</scope>
    <source>
        <strain evidence="9">CBS 100304</strain>
        <tissue evidence="8">Vegetative mycelium</tissue>
    </source>
</reference>
<evidence type="ECO:0000256" key="6">
    <source>
        <dbReference type="SAM" id="MobiDB-lite"/>
    </source>
</evidence>
<dbReference type="STRING" id="1076935.U4LRB8"/>
<sequence>MSRELSMNEVEVCLAEIESWPRQQAGEAPGANYMTLIQQHLHLSNGGMINRSVSPASEFDSINYYTDFSNYTTHDEYMGEEDLSLLGSYPSGETYQAQNAWDETSRPAVFNSPPASPSLASSSSSSSASSSSSSSTIDSQNSKRNKRTPKKPRAKKTQLQISIPGPLSVITKDYEVPLKDMDAWVNRSAETRQAEVALRGGYVTRPMNNFMLYRSAFSERTKEWCHQNNHQVVSSLSGISWPLEPQEIHDYYTDLARIERDNHQKAHPGYKFSPSKGAGGKGRRGKKRAVVEEETVLDLDFDLSILQNEDDEEYTPTTKKSRSRKSAKAASNKPTTAMRSSFQFNNPSLAPPTGMPTSNTDMDGQYYQTTVRASSVTPSLPNPDAGCVIEDVTIQMTQAPTKRMPMEDGYLDPALFSDAEFLSASVQKVESCSTPASELLATPELLHETLGFSDVSEQEWMHGWTGVGCAQPSVEYCELMYPTIELWPCVDQNVGVVPNFAAESHFGAESNFNGEMNFNAEQNLGMETNFWDDAMFEQSGDQDFLSMQNMFSDAA</sequence>
<feature type="region of interest" description="Disordered" evidence="6">
    <location>
        <begin position="263"/>
        <end position="289"/>
    </location>
</feature>
<gene>
    <name evidence="8" type="ORF">PCON_02619</name>
</gene>
<accession>U4LRB8</accession>
<dbReference type="EMBL" id="HF936305">
    <property type="protein sequence ID" value="CCX34119.1"/>
    <property type="molecule type" value="Genomic_DNA"/>
</dbReference>
<feature type="domain" description="HMG box" evidence="7">
    <location>
        <begin position="204"/>
        <end position="271"/>
    </location>
</feature>
<evidence type="ECO:0000313" key="9">
    <source>
        <dbReference type="Proteomes" id="UP000018144"/>
    </source>
</evidence>
<evidence type="ECO:0000256" key="3">
    <source>
        <dbReference type="ARBA" id="ARBA00023125"/>
    </source>
</evidence>
<keyword evidence="2" id="KW-0805">Transcription regulation</keyword>
<comment type="subcellular location">
    <subcellularLocation>
        <location evidence="1">Nucleus</location>
    </subcellularLocation>
</comment>
<evidence type="ECO:0000256" key="2">
    <source>
        <dbReference type="ARBA" id="ARBA00023015"/>
    </source>
</evidence>
<keyword evidence="4" id="KW-0804">Transcription</keyword>
<evidence type="ECO:0000256" key="4">
    <source>
        <dbReference type="ARBA" id="ARBA00023163"/>
    </source>
</evidence>
<dbReference type="eggNOG" id="KOG0528">
    <property type="taxonomic scope" value="Eukaryota"/>
</dbReference>
<dbReference type="OrthoDB" id="2307332at2759"/>
<evidence type="ECO:0000256" key="5">
    <source>
        <dbReference type="ARBA" id="ARBA00023242"/>
    </source>
</evidence>
<dbReference type="Proteomes" id="UP000018144">
    <property type="component" value="Unassembled WGS sequence"/>
</dbReference>
<feature type="compositionally biased region" description="Low complexity" evidence="6">
    <location>
        <begin position="117"/>
        <end position="135"/>
    </location>
</feature>
<dbReference type="GO" id="GO:0000978">
    <property type="term" value="F:RNA polymerase II cis-regulatory region sequence-specific DNA binding"/>
    <property type="evidence" value="ECO:0007669"/>
    <property type="project" value="TreeGrafter"/>
</dbReference>
<feature type="compositionally biased region" description="Polar residues" evidence="6">
    <location>
        <begin position="332"/>
        <end position="348"/>
    </location>
</feature>
<dbReference type="GO" id="GO:0000981">
    <property type="term" value="F:DNA-binding transcription factor activity, RNA polymerase II-specific"/>
    <property type="evidence" value="ECO:0007669"/>
    <property type="project" value="TreeGrafter"/>
</dbReference>
<keyword evidence="3" id="KW-0238">DNA-binding</keyword>
<evidence type="ECO:0000259" key="7">
    <source>
        <dbReference type="Pfam" id="PF00505"/>
    </source>
</evidence>
<keyword evidence="9" id="KW-1185">Reference proteome</keyword>